<name>A0A1D1ZJ14_9ARAE</name>
<dbReference type="AlphaFoldDB" id="A0A1D1ZJ14"/>
<feature type="non-terminal residue" evidence="1">
    <location>
        <position position="1"/>
    </location>
</feature>
<evidence type="ECO:0000313" key="1">
    <source>
        <dbReference type="EMBL" id="JAT66970.1"/>
    </source>
</evidence>
<gene>
    <name evidence="1" type="primary">pdxH_2</name>
    <name evidence="1" type="ORF">g.50569</name>
</gene>
<proteinExistence type="predicted"/>
<reference evidence="1" key="1">
    <citation type="submission" date="2015-07" db="EMBL/GenBank/DDBJ databases">
        <title>Transcriptome Assembly of Anthurium amnicola.</title>
        <authorList>
            <person name="Suzuki J."/>
        </authorList>
    </citation>
    <scope>NUCLEOTIDE SEQUENCE</scope>
</reference>
<accession>A0A1D1ZJ14</accession>
<sequence length="189" mass="19804">LFTSIEFFHPGTAEPRHSVASPSLVSFLPSSATGLSPQSLGFLLPEACRVNGRDGSDPVLGEVLRRHLRIQARGSAAGSGQAAPEEPASVGERVACDRRAAEQGVGPLRHPPAGASHHALPEARKLPAAAGEPDRPADVAQVMDPYSLSLSRSRVCLVLLPSILNVMAESVPDIGGLHTRLKSVHPEPC</sequence>
<dbReference type="EMBL" id="GDJX01000966">
    <property type="protein sequence ID" value="JAT66970.1"/>
    <property type="molecule type" value="Transcribed_RNA"/>
</dbReference>
<protein>
    <submittedName>
        <fullName evidence="1">Pyridoxine/pyridoxamine 5'-phosphate oxidase</fullName>
    </submittedName>
</protein>
<organism evidence="1">
    <name type="scientific">Anthurium amnicola</name>
    <dbReference type="NCBI Taxonomy" id="1678845"/>
    <lineage>
        <taxon>Eukaryota</taxon>
        <taxon>Viridiplantae</taxon>
        <taxon>Streptophyta</taxon>
        <taxon>Embryophyta</taxon>
        <taxon>Tracheophyta</taxon>
        <taxon>Spermatophyta</taxon>
        <taxon>Magnoliopsida</taxon>
        <taxon>Liliopsida</taxon>
        <taxon>Araceae</taxon>
        <taxon>Pothoideae</taxon>
        <taxon>Potheae</taxon>
        <taxon>Anthurium</taxon>
    </lineage>
</organism>